<dbReference type="GO" id="GO:0022857">
    <property type="term" value="F:transmembrane transporter activity"/>
    <property type="evidence" value="ECO:0007669"/>
    <property type="project" value="InterPro"/>
</dbReference>
<reference evidence="6 7" key="1">
    <citation type="submission" date="2015-11" db="EMBL/GenBank/DDBJ databases">
        <title>The genome of Debaryomyces fabryi.</title>
        <authorList>
            <person name="Tafer H."/>
            <person name="Lopandic K."/>
        </authorList>
    </citation>
    <scope>NUCLEOTIDE SEQUENCE [LARGE SCALE GENOMIC DNA]</scope>
    <source>
        <strain evidence="6 7">CBS 789</strain>
    </source>
</reference>
<dbReference type="EMBL" id="LMYN01000540">
    <property type="protein sequence ID" value="KRZ98213.1"/>
    <property type="molecule type" value="Genomic_DNA"/>
</dbReference>
<evidence type="ECO:0000313" key="6">
    <source>
        <dbReference type="EMBL" id="KRZ98213.1"/>
    </source>
</evidence>
<feature type="chain" id="PRO_5006884422" description="Major facilitator superfamily (MFS) profile domain-containing protein" evidence="5">
    <location>
        <begin position="19"/>
        <end position="76"/>
    </location>
</feature>
<evidence type="ECO:0000256" key="3">
    <source>
        <dbReference type="ARBA" id="ARBA00022989"/>
    </source>
</evidence>
<dbReference type="GO" id="GO:0016020">
    <property type="term" value="C:membrane"/>
    <property type="evidence" value="ECO:0007669"/>
    <property type="project" value="UniProtKB-SubCell"/>
</dbReference>
<dbReference type="GeneID" id="26843036"/>
<gene>
    <name evidence="6" type="ORF">AC631_06027</name>
</gene>
<dbReference type="Proteomes" id="UP000054251">
    <property type="component" value="Unassembled WGS sequence"/>
</dbReference>
<evidence type="ECO:0000256" key="5">
    <source>
        <dbReference type="SAM" id="SignalP"/>
    </source>
</evidence>
<organism evidence="6 7">
    <name type="scientific">Debaryomyces fabryi</name>
    <dbReference type="NCBI Taxonomy" id="58627"/>
    <lineage>
        <taxon>Eukaryota</taxon>
        <taxon>Fungi</taxon>
        <taxon>Dikarya</taxon>
        <taxon>Ascomycota</taxon>
        <taxon>Saccharomycotina</taxon>
        <taxon>Pichiomycetes</taxon>
        <taxon>Debaryomycetaceae</taxon>
        <taxon>Debaryomyces</taxon>
    </lineage>
</organism>
<accession>A0A0V1PPP8</accession>
<keyword evidence="4" id="KW-0472">Membrane</keyword>
<dbReference type="RefSeq" id="XP_015464316.1">
    <property type="nucleotide sequence ID" value="XM_015614856.1"/>
</dbReference>
<sequence length="76" mass="9121">MFIFAGFSLLFWVYFYFCVPETANRTLEEVDEMYFNKVPLRKFGNYETFSSRENKEAFEKVTANEKSNEVLHVEEI</sequence>
<dbReference type="AlphaFoldDB" id="A0A0V1PPP8"/>
<keyword evidence="3" id="KW-1133">Transmembrane helix</keyword>
<dbReference type="InterPro" id="IPR005828">
    <property type="entry name" value="MFS_sugar_transport-like"/>
</dbReference>
<evidence type="ECO:0000313" key="7">
    <source>
        <dbReference type="Proteomes" id="UP000054251"/>
    </source>
</evidence>
<keyword evidence="7" id="KW-1185">Reference proteome</keyword>
<keyword evidence="5" id="KW-0732">Signal</keyword>
<dbReference type="Pfam" id="PF00083">
    <property type="entry name" value="Sugar_tr"/>
    <property type="match status" value="1"/>
</dbReference>
<evidence type="ECO:0000256" key="2">
    <source>
        <dbReference type="ARBA" id="ARBA00022692"/>
    </source>
</evidence>
<evidence type="ECO:0000256" key="4">
    <source>
        <dbReference type="ARBA" id="ARBA00023136"/>
    </source>
</evidence>
<comment type="caution">
    <text evidence="6">The sequence shown here is derived from an EMBL/GenBank/DDBJ whole genome shotgun (WGS) entry which is preliminary data.</text>
</comment>
<name>A0A0V1PPP8_9ASCO</name>
<dbReference type="Gene3D" id="1.20.1250.20">
    <property type="entry name" value="MFS general substrate transporter like domains"/>
    <property type="match status" value="1"/>
</dbReference>
<evidence type="ECO:0000256" key="1">
    <source>
        <dbReference type="ARBA" id="ARBA00004370"/>
    </source>
</evidence>
<keyword evidence="2" id="KW-0812">Transmembrane</keyword>
<evidence type="ECO:0008006" key="8">
    <source>
        <dbReference type="Google" id="ProtNLM"/>
    </source>
</evidence>
<feature type="signal peptide" evidence="5">
    <location>
        <begin position="1"/>
        <end position="18"/>
    </location>
</feature>
<proteinExistence type="predicted"/>
<dbReference type="OrthoDB" id="6612291at2759"/>
<comment type="subcellular location">
    <subcellularLocation>
        <location evidence="1">Membrane</location>
    </subcellularLocation>
</comment>
<protein>
    <recommendedName>
        <fullName evidence="8">Major facilitator superfamily (MFS) profile domain-containing protein</fullName>
    </recommendedName>
</protein>
<dbReference type="InterPro" id="IPR036259">
    <property type="entry name" value="MFS_trans_sf"/>
</dbReference>